<reference evidence="1" key="1">
    <citation type="submission" date="2020-08" db="EMBL/GenBank/DDBJ databases">
        <title>Multicomponent nature underlies the extraordinary mechanical properties of spider dragline silk.</title>
        <authorList>
            <person name="Kono N."/>
            <person name="Nakamura H."/>
            <person name="Mori M."/>
            <person name="Yoshida Y."/>
            <person name="Ohtoshi R."/>
            <person name="Malay A.D."/>
            <person name="Moran D.A.P."/>
            <person name="Tomita M."/>
            <person name="Numata K."/>
            <person name="Arakawa K."/>
        </authorList>
    </citation>
    <scope>NUCLEOTIDE SEQUENCE</scope>
</reference>
<organism evidence="1 2">
    <name type="scientific">Nephila pilipes</name>
    <name type="common">Giant wood spider</name>
    <name type="synonym">Nephila maculata</name>
    <dbReference type="NCBI Taxonomy" id="299642"/>
    <lineage>
        <taxon>Eukaryota</taxon>
        <taxon>Metazoa</taxon>
        <taxon>Ecdysozoa</taxon>
        <taxon>Arthropoda</taxon>
        <taxon>Chelicerata</taxon>
        <taxon>Arachnida</taxon>
        <taxon>Araneae</taxon>
        <taxon>Araneomorphae</taxon>
        <taxon>Entelegynae</taxon>
        <taxon>Araneoidea</taxon>
        <taxon>Nephilidae</taxon>
        <taxon>Nephila</taxon>
    </lineage>
</organism>
<dbReference type="AlphaFoldDB" id="A0A8X6UCQ6"/>
<proteinExistence type="predicted"/>
<comment type="caution">
    <text evidence="1">The sequence shown here is derived from an EMBL/GenBank/DDBJ whole genome shotgun (WGS) entry which is preliminary data.</text>
</comment>
<protein>
    <submittedName>
        <fullName evidence="1">PiggyBac transposable element-derived protein 4</fullName>
    </submittedName>
</protein>
<accession>A0A8X6UCQ6</accession>
<gene>
    <name evidence="1" type="primary">PGBD4_599</name>
    <name evidence="1" type="ORF">NPIL_320931</name>
</gene>
<keyword evidence="2" id="KW-1185">Reference proteome</keyword>
<evidence type="ECO:0000313" key="2">
    <source>
        <dbReference type="Proteomes" id="UP000887013"/>
    </source>
</evidence>
<name>A0A8X6UCQ6_NEPPI</name>
<sequence length="128" mass="14981">MILVVTNTLSDSSRDEEETEMLNELTQVRNFCEIDTSNPPLAPPRFPFTANPNVHFNIDISEGTLIFLDIFFHDNLLEMKDAETNQYADRFTRNSNLQRNSRTRRWEPKTRNEVQVYITLKKRICGNA</sequence>
<dbReference type="Proteomes" id="UP000887013">
    <property type="component" value="Unassembled WGS sequence"/>
</dbReference>
<dbReference type="OrthoDB" id="6463597at2759"/>
<dbReference type="EMBL" id="BMAW01076366">
    <property type="protein sequence ID" value="GFU01208.1"/>
    <property type="molecule type" value="Genomic_DNA"/>
</dbReference>
<evidence type="ECO:0000313" key="1">
    <source>
        <dbReference type="EMBL" id="GFU01208.1"/>
    </source>
</evidence>